<dbReference type="InterPro" id="IPR013783">
    <property type="entry name" value="Ig-like_fold"/>
</dbReference>
<keyword evidence="1" id="KW-0378">Hydrolase</keyword>
<gene>
    <name evidence="3" type="ORF">APU01nite_08760</name>
    <name evidence="4" type="ORF">SAMN04488100_10424</name>
</gene>
<evidence type="ECO:0000313" key="6">
    <source>
        <dbReference type="Proteomes" id="UP000321425"/>
    </source>
</evidence>
<dbReference type="RefSeq" id="WP_091486800.1">
    <property type="nucleotide sequence ID" value="NZ_BJUX01000007.1"/>
</dbReference>
<feature type="domain" description="Sialate O-acetylesterase" evidence="2">
    <location>
        <begin position="400"/>
        <end position="516"/>
    </location>
</feature>
<dbReference type="STRING" id="426703.SAMN04488100_10424"/>
<dbReference type="Proteomes" id="UP000198548">
    <property type="component" value="Unassembled WGS sequence"/>
</dbReference>
<evidence type="ECO:0000256" key="1">
    <source>
        <dbReference type="ARBA" id="ARBA00022801"/>
    </source>
</evidence>
<dbReference type="InterPro" id="IPR005181">
    <property type="entry name" value="SASA"/>
</dbReference>
<dbReference type="GO" id="GO:0001681">
    <property type="term" value="F:sialate O-acetylesterase activity"/>
    <property type="evidence" value="ECO:0007669"/>
    <property type="project" value="InterPro"/>
</dbReference>
<organism evidence="4 5">
    <name type="scientific">Alkalibacterium putridalgicola</name>
    <dbReference type="NCBI Taxonomy" id="426703"/>
    <lineage>
        <taxon>Bacteria</taxon>
        <taxon>Bacillati</taxon>
        <taxon>Bacillota</taxon>
        <taxon>Bacilli</taxon>
        <taxon>Lactobacillales</taxon>
        <taxon>Carnobacteriaceae</taxon>
        <taxon>Alkalibacterium</taxon>
    </lineage>
</organism>
<dbReference type="AlphaFoldDB" id="A0A1H7RAK6"/>
<keyword evidence="6" id="KW-1185">Reference proteome</keyword>
<dbReference type="SUPFAM" id="SSF52266">
    <property type="entry name" value="SGNH hydrolase"/>
    <property type="match status" value="1"/>
</dbReference>
<dbReference type="Gene3D" id="2.60.120.260">
    <property type="entry name" value="Galactose-binding domain-like"/>
    <property type="match status" value="1"/>
</dbReference>
<dbReference type="Gene3D" id="3.40.50.1110">
    <property type="entry name" value="SGNH hydrolase"/>
    <property type="match status" value="1"/>
</dbReference>
<dbReference type="Proteomes" id="UP000321425">
    <property type="component" value="Unassembled WGS sequence"/>
</dbReference>
<dbReference type="InterPro" id="IPR036514">
    <property type="entry name" value="SGNH_hydro_sf"/>
</dbReference>
<protein>
    <submittedName>
        <fullName evidence="3">9-O-acetylesterase</fullName>
    </submittedName>
    <submittedName>
        <fullName evidence="4">Sialate O-acetylesterase</fullName>
    </submittedName>
</protein>
<reference evidence="3 6" key="2">
    <citation type="submission" date="2019-07" db="EMBL/GenBank/DDBJ databases">
        <title>Whole genome shotgun sequence of Alkalibacterium putridalgicola NBRC 103243.</title>
        <authorList>
            <person name="Hosoyama A."/>
            <person name="Uohara A."/>
            <person name="Ohji S."/>
            <person name="Ichikawa N."/>
        </authorList>
    </citation>
    <scope>NUCLEOTIDE SEQUENCE [LARGE SCALE GENOMIC DNA]</scope>
    <source>
        <strain evidence="3 6">NBRC 103243</strain>
    </source>
</reference>
<sequence>MMTSEKTMALPSYISDGMIVQRHEPILLKGKDAQGTEVSVTFDGETAQVTADDSGLWSVTLSEREAGGPYTLEIKGSEYLEIKDIYVGEVWLIGGQSNMELPVNRTYDEFKEEIDAADHPLIRQFHLEADPEFDQPKEWLTQGEWKTATQENIQDFSSLGFFYAKKLHEQLGVSVGIYHTAVGGTPIEAWMSEETLHELGDYDEEIAYWKKPENVGKEIEKDLKNTEVWYTDLDQKDRGLNDSPKWMEENIDTSDWLTMDLPVMFKDTELDGFSGAVWFRKTFEMTADQLASTSFRLRLGSLINGDETYLNGEKVGGTEYRYPPRKYTVDKDVLKEGKNTLVVRLMIDAANGGFIPTFPYQLELNDDAIDLEGEWLYKVGYEKEAIAPMLFLHYKPASEYKGMLSPLKDVAFKGALFYQGESNTGQPAGYKELMKRMVRDWRELFDRDFPFYYVQLANYVDPAVGIDDENWAELRYEQDRARFLIEKSEMIPAYDCGISYELHPHDKKTLAHRLAHIALSRDYGVEEMYENLEIEGAGKSADSILLQVKGLKGDLKLTETLPEIEVSVNGDWVEVHISEIKGNEVQISMTDTTEVDEVTEIRYAWRNDPQGFVFDSETNLPLLPFTYPL</sequence>
<dbReference type="OrthoDB" id="9795554at2"/>
<dbReference type="InterPro" id="IPR008979">
    <property type="entry name" value="Galactose-bd-like_sf"/>
</dbReference>
<accession>A0A1H7RAK6</accession>
<dbReference type="Gene3D" id="2.60.40.10">
    <property type="entry name" value="Immunoglobulins"/>
    <property type="match status" value="1"/>
</dbReference>
<dbReference type="EMBL" id="BJUX01000007">
    <property type="protein sequence ID" value="GEK88837.1"/>
    <property type="molecule type" value="Genomic_DNA"/>
</dbReference>
<reference evidence="4 5" key="1">
    <citation type="submission" date="2016-10" db="EMBL/GenBank/DDBJ databases">
        <authorList>
            <person name="de Groot N.N."/>
        </authorList>
    </citation>
    <scope>NUCLEOTIDE SEQUENCE [LARGE SCALE GENOMIC DNA]</scope>
    <source>
        <strain evidence="4 5">DSM 19182</strain>
    </source>
</reference>
<evidence type="ECO:0000313" key="5">
    <source>
        <dbReference type="Proteomes" id="UP000198548"/>
    </source>
</evidence>
<dbReference type="PANTHER" id="PTHR22901">
    <property type="entry name" value="SIALATE O-ACETYLESTERASE"/>
    <property type="match status" value="1"/>
</dbReference>
<proteinExistence type="predicted"/>
<dbReference type="GO" id="GO:0005975">
    <property type="term" value="P:carbohydrate metabolic process"/>
    <property type="evidence" value="ECO:0007669"/>
    <property type="project" value="TreeGrafter"/>
</dbReference>
<evidence type="ECO:0000259" key="2">
    <source>
        <dbReference type="Pfam" id="PF03629"/>
    </source>
</evidence>
<evidence type="ECO:0000313" key="4">
    <source>
        <dbReference type="EMBL" id="SEL57182.1"/>
    </source>
</evidence>
<dbReference type="EMBL" id="FOBL01000004">
    <property type="protein sequence ID" value="SEL57182.1"/>
    <property type="molecule type" value="Genomic_DNA"/>
</dbReference>
<feature type="domain" description="Sialate O-acetylesterase" evidence="2">
    <location>
        <begin position="89"/>
        <end position="197"/>
    </location>
</feature>
<dbReference type="SUPFAM" id="SSF49785">
    <property type="entry name" value="Galactose-binding domain-like"/>
    <property type="match status" value="1"/>
</dbReference>
<dbReference type="InterPro" id="IPR039329">
    <property type="entry name" value="SIAE"/>
</dbReference>
<name>A0A1H7RAK6_9LACT</name>
<dbReference type="Pfam" id="PF03629">
    <property type="entry name" value="SASA"/>
    <property type="match status" value="2"/>
</dbReference>
<evidence type="ECO:0000313" key="3">
    <source>
        <dbReference type="EMBL" id="GEK88837.1"/>
    </source>
</evidence>
<dbReference type="PANTHER" id="PTHR22901:SF0">
    <property type="entry name" value="SIALATE O-ACETYLESTERASE"/>
    <property type="match status" value="1"/>
</dbReference>